<name>A0A4Z0YA93_9PEZI</name>
<dbReference type="Proteomes" id="UP000297716">
    <property type="component" value="Unassembled WGS sequence"/>
</dbReference>
<sequence length="187" mass="19015">MSHKAPSAGTKVSAGPNDPKIQEGLGAVEPDSLAAESQAFSQANSAGLDNQQSRPQEGASYASASARAPGTSHSQGGGGMPREAAGGGAHTHTHTHTHTAPSYVGNQYHRDPSGPHGKNIKEDDSIGTGDTAKNASFTAEIGSKDDPSLLAERKLDQANSVAPGSSGGREKTVDNKTTYDVLGDQTA</sequence>
<evidence type="ECO:0000313" key="3">
    <source>
        <dbReference type="Proteomes" id="UP000297716"/>
    </source>
</evidence>
<feature type="region of interest" description="Disordered" evidence="1">
    <location>
        <begin position="1"/>
        <end position="187"/>
    </location>
</feature>
<feature type="compositionally biased region" description="Basic and acidic residues" evidence="1">
    <location>
        <begin position="142"/>
        <end position="156"/>
    </location>
</feature>
<dbReference type="EMBL" id="SKBN01000184">
    <property type="protein sequence ID" value="TGJ81129.1"/>
    <property type="molecule type" value="Genomic_DNA"/>
</dbReference>
<reference evidence="2 3" key="1">
    <citation type="submission" date="2019-03" db="EMBL/GenBank/DDBJ databases">
        <title>Draft genome sequence of Xylaria hypoxylon DSM 108379, a ubiquitous saprotrophic-parasitic fungi on hardwood.</title>
        <authorList>
            <person name="Buettner E."/>
            <person name="Leonhardt S."/>
            <person name="Gebauer A.M."/>
            <person name="Liers C."/>
            <person name="Hofrichter M."/>
            <person name="Kellner H."/>
        </authorList>
    </citation>
    <scope>NUCLEOTIDE SEQUENCE [LARGE SCALE GENOMIC DNA]</scope>
    <source>
        <strain evidence="2 3">DSM 108379</strain>
    </source>
</reference>
<evidence type="ECO:0000256" key="1">
    <source>
        <dbReference type="SAM" id="MobiDB-lite"/>
    </source>
</evidence>
<feature type="compositionally biased region" description="Polar residues" evidence="1">
    <location>
        <begin position="38"/>
        <end position="55"/>
    </location>
</feature>
<comment type="caution">
    <text evidence="2">The sequence shown here is derived from an EMBL/GenBank/DDBJ whole genome shotgun (WGS) entry which is preliminary data.</text>
</comment>
<gene>
    <name evidence="2" type="ORF">E0Z10_g7636</name>
</gene>
<proteinExistence type="predicted"/>
<dbReference type="OrthoDB" id="5383057at2759"/>
<protein>
    <submittedName>
        <fullName evidence="2">Uncharacterized protein</fullName>
    </submittedName>
</protein>
<keyword evidence="3" id="KW-1185">Reference proteome</keyword>
<feature type="compositionally biased region" description="Gly residues" evidence="1">
    <location>
        <begin position="75"/>
        <end position="89"/>
    </location>
</feature>
<evidence type="ECO:0000313" key="2">
    <source>
        <dbReference type="EMBL" id="TGJ81129.1"/>
    </source>
</evidence>
<dbReference type="AlphaFoldDB" id="A0A4Z0YA93"/>
<accession>A0A4Z0YA93</accession>
<organism evidence="2 3">
    <name type="scientific">Xylaria hypoxylon</name>
    <dbReference type="NCBI Taxonomy" id="37992"/>
    <lineage>
        <taxon>Eukaryota</taxon>
        <taxon>Fungi</taxon>
        <taxon>Dikarya</taxon>
        <taxon>Ascomycota</taxon>
        <taxon>Pezizomycotina</taxon>
        <taxon>Sordariomycetes</taxon>
        <taxon>Xylariomycetidae</taxon>
        <taxon>Xylariales</taxon>
        <taxon>Xylariaceae</taxon>
        <taxon>Xylaria</taxon>
    </lineage>
</organism>
<feature type="compositionally biased region" description="Basic and acidic residues" evidence="1">
    <location>
        <begin position="108"/>
        <end position="124"/>
    </location>
</feature>